<dbReference type="EMBL" id="CP067089">
    <property type="protein sequence ID" value="QQO09117.1"/>
    <property type="molecule type" value="Genomic_DNA"/>
</dbReference>
<dbReference type="InterPro" id="IPR013155">
    <property type="entry name" value="M/V/L/I-tRNA-synth_anticd-bd"/>
</dbReference>
<dbReference type="GO" id="GO:0002161">
    <property type="term" value="F:aminoacyl-tRNA deacylase activity"/>
    <property type="evidence" value="ECO:0007669"/>
    <property type="project" value="InterPro"/>
</dbReference>
<feature type="domain" description="Methionyl/Leucyl tRNA synthetase" evidence="12">
    <location>
        <begin position="43"/>
        <end position="187"/>
    </location>
</feature>
<dbReference type="FunFam" id="3.40.50.620:FF:000056">
    <property type="entry name" value="Leucine--tRNA ligase"/>
    <property type="match status" value="1"/>
</dbReference>
<evidence type="ECO:0000256" key="1">
    <source>
        <dbReference type="ARBA" id="ARBA00005594"/>
    </source>
</evidence>
<dbReference type="Gene3D" id="3.10.20.590">
    <property type="match status" value="1"/>
</dbReference>
<dbReference type="GO" id="GO:0006429">
    <property type="term" value="P:leucyl-tRNA aminoacylation"/>
    <property type="evidence" value="ECO:0007669"/>
    <property type="project" value="UniProtKB-UniRule"/>
</dbReference>
<feature type="domain" description="Methionyl/Valyl/Leucyl/Isoleucyl-tRNA synthetase anticodon-binding" evidence="11">
    <location>
        <begin position="660"/>
        <end position="774"/>
    </location>
</feature>
<keyword evidence="4 9" id="KW-0547">Nucleotide-binding</keyword>
<evidence type="ECO:0000256" key="3">
    <source>
        <dbReference type="ARBA" id="ARBA00022598"/>
    </source>
</evidence>
<dbReference type="InterPro" id="IPR009008">
    <property type="entry name" value="Val/Leu/Ile-tRNA-synth_edit"/>
</dbReference>
<evidence type="ECO:0000256" key="8">
    <source>
        <dbReference type="ARBA" id="ARBA00047469"/>
    </source>
</evidence>
<evidence type="ECO:0000259" key="12">
    <source>
        <dbReference type="Pfam" id="PF09334"/>
    </source>
</evidence>
<evidence type="ECO:0000256" key="2">
    <source>
        <dbReference type="ARBA" id="ARBA00022490"/>
    </source>
</evidence>
<dbReference type="InterPro" id="IPR025709">
    <property type="entry name" value="Leu_tRNA-synth_edit"/>
</dbReference>
<dbReference type="RefSeq" id="WP_215626422.1">
    <property type="nucleotide sequence ID" value="NZ_CP067089.2"/>
</dbReference>
<keyword evidence="3 9" id="KW-0436">Ligase</keyword>
<dbReference type="CDD" id="cd07958">
    <property type="entry name" value="Anticodon_Ia_Leu_BEm"/>
    <property type="match status" value="1"/>
</dbReference>
<sequence>MAKYPFETIEPKWQKFWEENKTFRAAEDPAIPKDRRQYVLDMFPYPSAQGLHVGHPEGYTATDIYCRYLRMNGYNVLHPMGFDAFGLPAENYAIKTGTHPSVTTAENIEKYRKQIKSLGFSYDWDREVDTSSPEFYRWTQWIFLKLFEMGLAYESDTPINWCPSCKTGLANEEVKDGACERCGTKVTRKRIRQWILKITAYAERLLEDLDGLDWPEPVKLMQRNWIGRSEGANVVFKIDGHPDELEIYTTRPDTLFGATYMVLAPEHPLVKKITAPEQKAAVDAYLEEAAKKSDLERTDLAKVKTGVFSGAYGINPVNNTKIPIWIADYVLISYGTGAIMAVPAHDERDWEFAKTFSLPIIQVVASEPPAAGKDYSRELAECTAADGWAVNSGQFDGTPTAEFKKKITDWLEEKGIGKKAVNYKLRDWIFSRQRYWGEPIPIIHCPKDGIVAVPEDQLPLTLPEVSSYAPTGTGESPLAGIDSWVNTTCPVCGGPAKRETNTMPQWAGSCWYYLRYLDPHNDKAFAAQDKIDYWMPVDLYVGGTEHAVLHLLYSRFWHKVLYDLKLVNSKEPFQRLVNQGMILGEDNQKMSKSRGNVINPDDIVREYGADSMRMYEMFMGPLEVSKPWTTAGLVGVSRFLERLWAAGEKPLTDEPGSNELMKLMHKTIKKVTEDTATLNFNTAISAMMIYSNELAKLPEIPRGLWEPMVQMLSAYAPHLGEELWEKMGNTGSVSLSDWPAFDEELAADNEVTVVVQVNGKVRDKFTAAAGTPREALEKTARALPGILKWTEGKEIAKVIAVPDKLVNIVVK</sequence>
<evidence type="ECO:0000256" key="9">
    <source>
        <dbReference type="HAMAP-Rule" id="MF_00049"/>
    </source>
</evidence>
<dbReference type="HAMAP" id="MF_00049_B">
    <property type="entry name" value="Leu_tRNA_synth_B"/>
    <property type="match status" value="1"/>
</dbReference>
<dbReference type="AlphaFoldDB" id="A0A7T7XMP9"/>
<keyword evidence="5 9" id="KW-0067">ATP-binding</keyword>
<dbReference type="Pfam" id="PF09334">
    <property type="entry name" value="tRNA-synt_1g"/>
    <property type="match status" value="2"/>
</dbReference>
<feature type="domain" description="Leucyl-tRNA synthetase editing" evidence="13">
    <location>
        <begin position="223"/>
        <end position="412"/>
    </location>
</feature>
<dbReference type="NCBIfam" id="TIGR00396">
    <property type="entry name" value="leuS_bact"/>
    <property type="match status" value="1"/>
</dbReference>
<dbReference type="SUPFAM" id="SSF50677">
    <property type="entry name" value="ValRS/IleRS/LeuRS editing domain"/>
    <property type="match status" value="1"/>
</dbReference>
<accession>A0A7T7XMP9</accession>
<evidence type="ECO:0000259" key="13">
    <source>
        <dbReference type="Pfam" id="PF13603"/>
    </source>
</evidence>
<comment type="subcellular location">
    <subcellularLocation>
        <location evidence="9">Cytoplasm</location>
    </subcellularLocation>
</comment>
<dbReference type="PROSITE" id="PS00178">
    <property type="entry name" value="AA_TRNA_LIGASE_I"/>
    <property type="match status" value="1"/>
</dbReference>
<evidence type="ECO:0000313" key="15">
    <source>
        <dbReference type="Proteomes" id="UP000595917"/>
    </source>
</evidence>
<name>A0A7T7XMP9_9SPIR</name>
<dbReference type="GO" id="GO:0005829">
    <property type="term" value="C:cytosol"/>
    <property type="evidence" value="ECO:0007669"/>
    <property type="project" value="TreeGrafter"/>
</dbReference>
<dbReference type="Gene3D" id="3.40.50.620">
    <property type="entry name" value="HUPs"/>
    <property type="match status" value="2"/>
</dbReference>
<dbReference type="InterPro" id="IPR015413">
    <property type="entry name" value="Methionyl/Leucyl_tRNA_Synth"/>
</dbReference>
<dbReference type="Pfam" id="PF13603">
    <property type="entry name" value="tRNA-synt_1_2"/>
    <property type="match status" value="1"/>
</dbReference>
<dbReference type="Pfam" id="PF08264">
    <property type="entry name" value="Anticodon_1"/>
    <property type="match status" value="1"/>
</dbReference>
<dbReference type="PANTHER" id="PTHR43740">
    <property type="entry name" value="LEUCYL-TRNA SYNTHETASE"/>
    <property type="match status" value="1"/>
</dbReference>
<dbReference type="EC" id="6.1.1.4" evidence="9"/>
<feature type="domain" description="Methionyl/Leucyl tRNA synthetase" evidence="12">
    <location>
        <begin position="558"/>
        <end position="621"/>
    </location>
</feature>
<keyword evidence="6 9" id="KW-0648">Protein biosynthesis</keyword>
<dbReference type="Proteomes" id="UP000595917">
    <property type="component" value="Chromosome"/>
</dbReference>
<keyword evidence="7 9" id="KW-0030">Aminoacyl-tRNA synthetase</keyword>
<gene>
    <name evidence="9" type="primary">leuS</name>
    <name evidence="14" type="ORF">JFL75_19650</name>
</gene>
<dbReference type="InterPro" id="IPR009080">
    <property type="entry name" value="tRNAsynth_Ia_anticodon-bd"/>
</dbReference>
<dbReference type="InterPro" id="IPR014729">
    <property type="entry name" value="Rossmann-like_a/b/a_fold"/>
</dbReference>
<evidence type="ECO:0000256" key="5">
    <source>
        <dbReference type="ARBA" id="ARBA00022840"/>
    </source>
</evidence>
<dbReference type="Gene3D" id="1.10.730.10">
    <property type="entry name" value="Isoleucyl-tRNA Synthetase, Domain 1"/>
    <property type="match status" value="1"/>
</dbReference>
<evidence type="ECO:0000256" key="6">
    <source>
        <dbReference type="ARBA" id="ARBA00022917"/>
    </source>
</evidence>
<feature type="binding site" evidence="9">
    <location>
        <position position="592"/>
    </location>
    <ligand>
        <name>ATP</name>
        <dbReference type="ChEBI" id="CHEBI:30616"/>
    </ligand>
</feature>
<dbReference type="InterPro" id="IPR002302">
    <property type="entry name" value="Leu-tRNA-ligase"/>
</dbReference>
<keyword evidence="15" id="KW-1185">Reference proteome</keyword>
<dbReference type="PRINTS" id="PR00985">
    <property type="entry name" value="TRNASYNTHLEU"/>
</dbReference>
<dbReference type="GO" id="GO:0004823">
    <property type="term" value="F:leucine-tRNA ligase activity"/>
    <property type="evidence" value="ECO:0007669"/>
    <property type="project" value="UniProtKB-UniRule"/>
</dbReference>
<dbReference type="SUPFAM" id="SSF47323">
    <property type="entry name" value="Anticodon-binding domain of a subclass of class I aminoacyl-tRNA synthetases"/>
    <property type="match status" value="1"/>
</dbReference>
<evidence type="ECO:0000256" key="7">
    <source>
        <dbReference type="ARBA" id="ARBA00023146"/>
    </source>
</evidence>
<dbReference type="InterPro" id="IPR001412">
    <property type="entry name" value="aa-tRNA-synth_I_CS"/>
</dbReference>
<evidence type="ECO:0000256" key="4">
    <source>
        <dbReference type="ARBA" id="ARBA00022741"/>
    </source>
</evidence>
<comment type="catalytic activity">
    <reaction evidence="8 9">
        <text>tRNA(Leu) + L-leucine + ATP = L-leucyl-tRNA(Leu) + AMP + diphosphate</text>
        <dbReference type="Rhea" id="RHEA:11688"/>
        <dbReference type="Rhea" id="RHEA-COMP:9613"/>
        <dbReference type="Rhea" id="RHEA-COMP:9622"/>
        <dbReference type="ChEBI" id="CHEBI:30616"/>
        <dbReference type="ChEBI" id="CHEBI:33019"/>
        <dbReference type="ChEBI" id="CHEBI:57427"/>
        <dbReference type="ChEBI" id="CHEBI:78442"/>
        <dbReference type="ChEBI" id="CHEBI:78494"/>
        <dbReference type="ChEBI" id="CHEBI:456215"/>
        <dbReference type="EC" id="6.1.1.4"/>
    </reaction>
</comment>
<evidence type="ECO:0000259" key="11">
    <source>
        <dbReference type="Pfam" id="PF08264"/>
    </source>
</evidence>
<evidence type="ECO:0000256" key="10">
    <source>
        <dbReference type="RuleBase" id="RU363039"/>
    </source>
</evidence>
<dbReference type="PANTHER" id="PTHR43740:SF2">
    <property type="entry name" value="LEUCINE--TRNA LIGASE, MITOCHONDRIAL"/>
    <property type="match status" value="1"/>
</dbReference>
<dbReference type="CDD" id="cd00812">
    <property type="entry name" value="LeuRS_core"/>
    <property type="match status" value="1"/>
</dbReference>
<dbReference type="FunFam" id="1.10.730.10:FF:000002">
    <property type="entry name" value="Leucine--tRNA ligase"/>
    <property type="match status" value="1"/>
</dbReference>
<keyword evidence="2 9" id="KW-0963">Cytoplasm</keyword>
<comment type="caution">
    <text evidence="9">Lacks conserved residue(s) required for the propagation of feature annotation.</text>
</comment>
<dbReference type="GO" id="GO:0005524">
    <property type="term" value="F:ATP binding"/>
    <property type="evidence" value="ECO:0007669"/>
    <property type="project" value="UniProtKB-UniRule"/>
</dbReference>
<dbReference type="FunFam" id="3.40.50.620:FF:000077">
    <property type="entry name" value="Leucine--tRNA ligase"/>
    <property type="match status" value="1"/>
</dbReference>
<dbReference type="SUPFAM" id="SSF52374">
    <property type="entry name" value="Nucleotidylyl transferase"/>
    <property type="match status" value="1"/>
</dbReference>
<comment type="similarity">
    <text evidence="1 9 10">Belongs to the class-I aminoacyl-tRNA synthetase family.</text>
</comment>
<evidence type="ECO:0000313" key="14">
    <source>
        <dbReference type="EMBL" id="QQO09117.1"/>
    </source>
</evidence>
<protein>
    <recommendedName>
        <fullName evidence="9">Leucine--tRNA ligase</fullName>
        <ecNumber evidence="9">6.1.1.4</ecNumber>
    </recommendedName>
    <alternativeName>
        <fullName evidence="9">Leucyl-tRNA synthetase</fullName>
        <shortName evidence="9">LeuRS</shortName>
    </alternativeName>
</protein>
<dbReference type="KEGG" id="bhc:JFL75_19650"/>
<organism evidence="14 15">
    <name type="scientific">Breznakiella homolactica</name>
    <dbReference type="NCBI Taxonomy" id="2798577"/>
    <lineage>
        <taxon>Bacteria</taxon>
        <taxon>Pseudomonadati</taxon>
        <taxon>Spirochaetota</taxon>
        <taxon>Spirochaetia</taxon>
        <taxon>Spirochaetales</taxon>
        <taxon>Breznakiellaceae</taxon>
        <taxon>Breznakiella</taxon>
    </lineage>
</organism>
<proteinExistence type="inferred from homology"/>
<reference evidence="14" key="1">
    <citation type="submission" date="2021-01" db="EMBL/GenBank/DDBJ databases">
        <title>Description of Breznakiella homolactica.</title>
        <authorList>
            <person name="Song Y."/>
            <person name="Brune A."/>
        </authorList>
    </citation>
    <scope>NUCLEOTIDE SEQUENCE</scope>
    <source>
        <strain evidence="14">RmG30</strain>
    </source>
</reference>
<feature type="short sequence motif" description="'KMSKS' region" evidence="9">
    <location>
        <begin position="589"/>
        <end position="593"/>
    </location>
</feature>